<dbReference type="Pfam" id="PF00857">
    <property type="entry name" value="Isochorismatase"/>
    <property type="match status" value="1"/>
</dbReference>
<dbReference type="OrthoDB" id="9794942at2"/>
<gene>
    <name evidence="3" type="ORF">J116_015845</name>
</gene>
<dbReference type="SUPFAM" id="SSF52499">
    <property type="entry name" value="Isochorismatase-like hydrolases"/>
    <property type="match status" value="1"/>
</dbReference>
<dbReference type="Proteomes" id="UP000095329">
    <property type="component" value="Unassembled WGS sequence"/>
</dbReference>
<evidence type="ECO:0000256" key="1">
    <source>
        <dbReference type="ARBA" id="ARBA00022801"/>
    </source>
</evidence>
<evidence type="ECO:0000259" key="2">
    <source>
        <dbReference type="Pfam" id="PF00857"/>
    </source>
</evidence>
<accession>A0A1D3DTU5</accession>
<dbReference type="RefSeq" id="WP_023588053.1">
    <property type="nucleotide sequence ID" value="NZ_ASHX02000001.1"/>
</dbReference>
<dbReference type="InterPro" id="IPR036380">
    <property type="entry name" value="Isochorismatase-like_sf"/>
</dbReference>
<dbReference type="InterPro" id="IPR000868">
    <property type="entry name" value="Isochorismatase-like_dom"/>
</dbReference>
<dbReference type="AlphaFoldDB" id="A0A1D3DTU5"/>
<evidence type="ECO:0000313" key="4">
    <source>
        <dbReference type="Proteomes" id="UP000095329"/>
    </source>
</evidence>
<dbReference type="STRING" id="1306406.J116_015845"/>
<name>A0A1D3DTU5_9ACTN</name>
<feature type="domain" description="Isochorismatase-like" evidence="2">
    <location>
        <begin position="23"/>
        <end position="160"/>
    </location>
</feature>
<evidence type="ECO:0000313" key="3">
    <source>
        <dbReference type="EMBL" id="OEJ95738.1"/>
    </source>
</evidence>
<proteinExistence type="predicted"/>
<comment type="caution">
    <text evidence="3">The sequence shown here is derived from an EMBL/GenBank/DDBJ whole genome shotgun (WGS) entry which is preliminary data.</text>
</comment>
<dbReference type="InterPro" id="IPR050272">
    <property type="entry name" value="Isochorismatase-like_hydrls"/>
</dbReference>
<dbReference type="PANTHER" id="PTHR43540">
    <property type="entry name" value="PEROXYUREIDOACRYLATE/UREIDOACRYLATE AMIDOHYDROLASE-RELATED"/>
    <property type="match status" value="1"/>
</dbReference>
<dbReference type="eggNOG" id="COG1335">
    <property type="taxonomic scope" value="Bacteria"/>
</dbReference>
<organism evidence="3 4">
    <name type="scientific">Streptomyces thermolilacinus SPC6</name>
    <dbReference type="NCBI Taxonomy" id="1306406"/>
    <lineage>
        <taxon>Bacteria</taxon>
        <taxon>Bacillati</taxon>
        <taxon>Actinomycetota</taxon>
        <taxon>Actinomycetes</taxon>
        <taxon>Kitasatosporales</taxon>
        <taxon>Streptomycetaceae</taxon>
        <taxon>Streptomyces</taxon>
    </lineage>
</organism>
<dbReference type="PANTHER" id="PTHR43540:SF15">
    <property type="entry name" value="BLR5631 PROTEIN"/>
    <property type="match status" value="1"/>
</dbReference>
<reference evidence="3 4" key="1">
    <citation type="journal article" date="2013" name="Genome Announc.">
        <title>Genome Sequence of Streptomyces violaceusniger Strain SPC6, a Halotolerant Streptomycete That Exhibits Rapid Growth and Development.</title>
        <authorList>
            <person name="Chen X."/>
            <person name="Zhang B."/>
            <person name="Zhang W."/>
            <person name="Wu X."/>
            <person name="Zhang M."/>
            <person name="Chen T."/>
            <person name="Liu G."/>
            <person name="Dyson P."/>
        </authorList>
    </citation>
    <scope>NUCLEOTIDE SEQUENCE [LARGE SCALE GENOMIC DNA]</scope>
    <source>
        <strain evidence="3 4">SPC6</strain>
    </source>
</reference>
<sequence>MPRTTLRRLSGLSDAPAKLADATLVLIDYQNTYTTGVMELDGWRPALDAAARLLERARREGARIIHVVNDGGEGTPYDIRADIGRIHPDVAPADGEPVVVKKAPDGFRDTELGRLVDEAGRDELVIAGFMTHMCVAFTAQGAFLRGNRVTVVADACATRPLPVAGAEVGAREVHLAALGTVADLYGVVVPSQAELA</sequence>
<keyword evidence="4" id="KW-1185">Reference proteome</keyword>
<dbReference type="EMBL" id="ASHX02000001">
    <property type="protein sequence ID" value="OEJ95738.1"/>
    <property type="molecule type" value="Genomic_DNA"/>
</dbReference>
<keyword evidence="1" id="KW-0378">Hydrolase</keyword>
<dbReference type="Gene3D" id="3.40.50.850">
    <property type="entry name" value="Isochorismatase-like"/>
    <property type="match status" value="1"/>
</dbReference>
<protein>
    <submittedName>
        <fullName evidence="3">Isochorismatase</fullName>
    </submittedName>
</protein>
<dbReference type="GO" id="GO:0016787">
    <property type="term" value="F:hydrolase activity"/>
    <property type="evidence" value="ECO:0007669"/>
    <property type="project" value="UniProtKB-KW"/>
</dbReference>
<dbReference type="CDD" id="cd01014">
    <property type="entry name" value="nicotinamidase_related"/>
    <property type="match status" value="1"/>
</dbReference>